<comment type="similarity">
    <text evidence="3 10">Belongs to the class II aldolase/RraA-like family.</text>
</comment>
<keyword evidence="6 10" id="KW-0456">Lyase</keyword>
<dbReference type="GO" id="GO:0051252">
    <property type="term" value="P:regulation of RNA metabolic process"/>
    <property type="evidence" value="ECO:0007669"/>
    <property type="project" value="InterPro"/>
</dbReference>
<evidence type="ECO:0000256" key="6">
    <source>
        <dbReference type="ARBA" id="ARBA00023239"/>
    </source>
</evidence>
<feature type="binding site" evidence="9">
    <location>
        <position position="99"/>
    </location>
    <ligand>
        <name>Mg(2+)</name>
        <dbReference type="ChEBI" id="CHEBI:18420"/>
    </ligand>
</feature>
<dbReference type="RefSeq" id="WP_254165862.1">
    <property type="nucleotide sequence ID" value="NZ_JANAFB010000011.1"/>
</dbReference>
<evidence type="ECO:0000256" key="9">
    <source>
        <dbReference type="PIRSR" id="PIRSR605493-1"/>
    </source>
</evidence>
<dbReference type="InterPro" id="IPR036704">
    <property type="entry name" value="RraA/RraA-like_sf"/>
</dbReference>
<dbReference type="GO" id="GO:0008948">
    <property type="term" value="F:oxaloacetate decarboxylase activity"/>
    <property type="evidence" value="ECO:0007669"/>
    <property type="project" value="UniProtKB-EC"/>
</dbReference>
<dbReference type="PANTHER" id="PTHR33254:SF4">
    <property type="entry name" value="4-HYDROXY-4-METHYL-2-OXOGLUTARATE ALDOLASE 3-RELATED"/>
    <property type="match status" value="1"/>
</dbReference>
<comment type="catalytic activity">
    <reaction evidence="8 10">
        <text>oxaloacetate + H(+) = pyruvate + CO2</text>
        <dbReference type="Rhea" id="RHEA:15641"/>
        <dbReference type="ChEBI" id="CHEBI:15361"/>
        <dbReference type="ChEBI" id="CHEBI:15378"/>
        <dbReference type="ChEBI" id="CHEBI:16452"/>
        <dbReference type="ChEBI" id="CHEBI:16526"/>
        <dbReference type="EC" id="4.1.1.112"/>
    </reaction>
</comment>
<dbReference type="Proteomes" id="UP001139502">
    <property type="component" value="Unassembled WGS sequence"/>
</dbReference>
<evidence type="ECO:0000256" key="3">
    <source>
        <dbReference type="ARBA" id="ARBA00008621"/>
    </source>
</evidence>
<evidence type="ECO:0000256" key="5">
    <source>
        <dbReference type="ARBA" id="ARBA00022723"/>
    </source>
</evidence>
<accession>A0A9X2HCG6</accession>
<sequence>MTTIHTSDVYDQRGDECLAVTESFANLGGRRQFSGPVRTVRCFEDNGLLKGIMEEPGEGAVLVVDAGGTLRCAMLGGNMALRFSQNGWAGVIVYGAVRDRHELVGIDLGVQALGSNPRRSGKAGSGERDVVLTFADTTFRPGAMVYADDDGILVER</sequence>
<dbReference type="GO" id="GO:0047443">
    <property type="term" value="F:4-hydroxy-4-methyl-2-oxoglutarate aldolase activity"/>
    <property type="evidence" value="ECO:0007669"/>
    <property type="project" value="UniProtKB-EC"/>
</dbReference>
<dbReference type="Gene3D" id="3.50.30.40">
    <property type="entry name" value="Ribonuclease E inhibitor RraA/RraA-like"/>
    <property type="match status" value="1"/>
</dbReference>
<evidence type="ECO:0000256" key="1">
    <source>
        <dbReference type="ARBA" id="ARBA00001342"/>
    </source>
</evidence>
<organism evidence="11 12">
    <name type="scientific">Rothia santali</name>
    <dbReference type="NCBI Taxonomy" id="2949643"/>
    <lineage>
        <taxon>Bacteria</taxon>
        <taxon>Bacillati</taxon>
        <taxon>Actinomycetota</taxon>
        <taxon>Actinomycetes</taxon>
        <taxon>Micrococcales</taxon>
        <taxon>Micrococcaceae</taxon>
        <taxon>Rothia</taxon>
    </lineage>
</organism>
<evidence type="ECO:0000256" key="8">
    <source>
        <dbReference type="ARBA" id="ARBA00047973"/>
    </source>
</evidence>
<comment type="cofactor">
    <cofactor evidence="9">
        <name>Mg(2+)</name>
        <dbReference type="ChEBI" id="CHEBI:18420"/>
    </cofactor>
</comment>
<comment type="cofactor">
    <cofactor evidence="2 10">
        <name>a divalent metal cation</name>
        <dbReference type="ChEBI" id="CHEBI:60240"/>
    </cofactor>
</comment>
<dbReference type="SUPFAM" id="SSF89562">
    <property type="entry name" value="RraA-like"/>
    <property type="match status" value="1"/>
</dbReference>
<dbReference type="EC" id="4.1.3.17" evidence="10"/>
<dbReference type="EMBL" id="JANAFB010000011">
    <property type="protein sequence ID" value="MCP3425585.1"/>
    <property type="molecule type" value="Genomic_DNA"/>
</dbReference>
<dbReference type="GO" id="GO:0046872">
    <property type="term" value="F:metal ion binding"/>
    <property type="evidence" value="ECO:0007669"/>
    <property type="project" value="UniProtKB-KW"/>
</dbReference>
<evidence type="ECO:0000256" key="10">
    <source>
        <dbReference type="RuleBase" id="RU004338"/>
    </source>
</evidence>
<feature type="binding site" evidence="9">
    <location>
        <position position="98"/>
    </location>
    <ligand>
        <name>substrate</name>
    </ligand>
</feature>
<protein>
    <recommendedName>
        <fullName evidence="10">4-hydroxy-4-methyl-2-oxoglutarate aldolase</fullName>
        <shortName evidence="10">HMG aldolase</shortName>
        <ecNumber evidence="10">4.1.1.112</ecNumber>
        <ecNumber evidence="10">4.1.3.17</ecNumber>
    </recommendedName>
    <alternativeName>
        <fullName evidence="10">Oxaloacetate decarboxylase</fullName>
    </alternativeName>
</protein>
<evidence type="ECO:0000313" key="11">
    <source>
        <dbReference type="EMBL" id="MCP3425585.1"/>
    </source>
</evidence>
<reference evidence="11" key="1">
    <citation type="submission" date="2022-06" db="EMBL/GenBank/DDBJ databases">
        <title>Rothia sp. isolated from sandalwood seedling.</title>
        <authorList>
            <person name="Tuikhar N."/>
            <person name="Kirdat K."/>
            <person name="Thorat V."/>
            <person name="Swetha P."/>
            <person name="Padma S."/>
            <person name="Sundararaj R."/>
            <person name="Yadav A."/>
        </authorList>
    </citation>
    <scope>NUCLEOTIDE SEQUENCE</scope>
    <source>
        <strain evidence="11">AR01</strain>
    </source>
</reference>
<dbReference type="NCBIfam" id="NF006875">
    <property type="entry name" value="PRK09372.1"/>
    <property type="match status" value="1"/>
</dbReference>
<dbReference type="GO" id="GO:0008428">
    <property type="term" value="F:ribonuclease inhibitor activity"/>
    <property type="evidence" value="ECO:0007669"/>
    <property type="project" value="InterPro"/>
</dbReference>
<evidence type="ECO:0000256" key="4">
    <source>
        <dbReference type="ARBA" id="ARBA00011233"/>
    </source>
</evidence>
<dbReference type="EC" id="4.1.1.112" evidence="10"/>
<evidence type="ECO:0000256" key="7">
    <source>
        <dbReference type="ARBA" id="ARBA00025046"/>
    </source>
</evidence>
<comment type="function">
    <text evidence="7 10">Catalyzes the aldol cleavage of 4-hydroxy-4-methyl-2-oxoglutarate (HMG) into 2 molecules of pyruvate. Also contains a secondary oxaloacetate (OAA) decarboxylase activity due to the common pyruvate enolate transition state formed following C-C bond cleavage in the retro-aldol and decarboxylation reactions.</text>
</comment>
<feature type="binding site" evidence="9">
    <location>
        <begin position="76"/>
        <end position="79"/>
    </location>
    <ligand>
        <name>substrate</name>
    </ligand>
</feature>
<name>A0A9X2HCG6_9MICC</name>
<dbReference type="InterPro" id="IPR010203">
    <property type="entry name" value="RraA"/>
</dbReference>
<proteinExistence type="inferred from homology"/>
<dbReference type="AlphaFoldDB" id="A0A9X2HCG6"/>
<dbReference type="NCBIfam" id="TIGR01935">
    <property type="entry name" value="NOT-MenG"/>
    <property type="match status" value="1"/>
</dbReference>
<dbReference type="Pfam" id="PF03737">
    <property type="entry name" value="RraA-like"/>
    <property type="match status" value="1"/>
</dbReference>
<keyword evidence="12" id="KW-1185">Reference proteome</keyword>
<dbReference type="InterPro" id="IPR005493">
    <property type="entry name" value="RraA/RraA-like"/>
</dbReference>
<comment type="caution">
    <text evidence="11">The sequence shown here is derived from an EMBL/GenBank/DDBJ whole genome shotgun (WGS) entry which is preliminary data.</text>
</comment>
<comment type="subunit">
    <text evidence="4 10">Homotrimer.</text>
</comment>
<dbReference type="CDD" id="cd16841">
    <property type="entry name" value="RraA_family"/>
    <property type="match status" value="1"/>
</dbReference>
<gene>
    <name evidence="11" type="primary">rraA</name>
    <name evidence="11" type="ORF">NBM05_06040</name>
</gene>
<evidence type="ECO:0000256" key="2">
    <source>
        <dbReference type="ARBA" id="ARBA00001968"/>
    </source>
</evidence>
<comment type="catalytic activity">
    <reaction evidence="1 10">
        <text>4-hydroxy-4-methyl-2-oxoglutarate = 2 pyruvate</text>
        <dbReference type="Rhea" id="RHEA:22748"/>
        <dbReference type="ChEBI" id="CHEBI:15361"/>
        <dbReference type="ChEBI" id="CHEBI:58276"/>
        <dbReference type="EC" id="4.1.3.17"/>
    </reaction>
</comment>
<dbReference type="PANTHER" id="PTHR33254">
    <property type="entry name" value="4-HYDROXY-4-METHYL-2-OXOGLUTARATE ALDOLASE 3-RELATED"/>
    <property type="match status" value="1"/>
</dbReference>
<keyword evidence="9" id="KW-0460">Magnesium</keyword>
<keyword evidence="5 9" id="KW-0479">Metal-binding</keyword>
<evidence type="ECO:0000313" key="12">
    <source>
        <dbReference type="Proteomes" id="UP001139502"/>
    </source>
</evidence>